<evidence type="ECO:0000313" key="1">
    <source>
        <dbReference type="EMBL" id="KKR92046.1"/>
    </source>
</evidence>
<comment type="caution">
    <text evidence="1">The sequence shown here is derived from an EMBL/GenBank/DDBJ whole genome shotgun (WGS) entry which is preliminary data.</text>
</comment>
<dbReference type="EMBL" id="LCAO01000005">
    <property type="protein sequence ID" value="KKR92046.1"/>
    <property type="molecule type" value="Genomic_DNA"/>
</dbReference>
<sequence>MDKKTQFLKVYANLPLGARDEIVAVVDGEPLTWNVARLEIEQETLKGKQVLETLRSLKILP</sequence>
<dbReference type="Proteomes" id="UP000034676">
    <property type="component" value="Unassembled WGS sequence"/>
</dbReference>
<evidence type="ECO:0000313" key="2">
    <source>
        <dbReference type="Proteomes" id="UP000034676"/>
    </source>
</evidence>
<dbReference type="AlphaFoldDB" id="A0A0G0UX06"/>
<reference evidence="1 2" key="1">
    <citation type="journal article" date="2015" name="Nature">
        <title>rRNA introns, odd ribosomes, and small enigmatic genomes across a large radiation of phyla.</title>
        <authorList>
            <person name="Brown C.T."/>
            <person name="Hug L.A."/>
            <person name="Thomas B.C."/>
            <person name="Sharon I."/>
            <person name="Castelle C.J."/>
            <person name="Singh A."/>
            <person name="Wilkins M.J."/>
            <person name="Williams K.H."/>
            <person name="Banfield J.F."/>
        </authorList>
    </citation>
    <scope>NUCLEOTIDE SEQUENCE [LARGE SCALE GENOMIC DNA]</scope>
</reference>
<gene>
    <name evidence="1" type="ORF">UU42_C0005G0009</name>
</gene>
<accession>A0A0G0UX06</accession>
<name>A0A0G0UX06_9BACT</name>
<organism evidence="1 2">
    <name type="scientific">Candidatus Woesebacteria bacterium GW2011_GWA1_41_13b</name>
    <dbReference type="NCBI Taxonomy" id="1618555"/>
    <lineage>
        <taxon>Bacteria</taxon>
        <taxon>Candidatus Woeseibacteriota</taxon>
    </lineage>
</organism>
<proteinExistence type="predicted"/>
<protein>
    <submittedName>
        <fullName evidence="1">Uncharacterized protein</fullName>
    </submittedName>
</protein>